<gene>
    <name evidence="2" type="ORF">GCM10009823_02510</name>
</gene>
<dbReference type="Gene3D" id="3.30.720.110">
    <property type="match status" value="1"/>
</dbReference>
<sequence length="148" mass="16161">MALTPFLMFEGRAQEALDLYTSVIPRSSVQSVVHFPAEDAAQAEAAATEANPAVSTEAPLIMMAVADLDGLRVRINDSPIHHQFTFTPASSLYFETQDPAEYEAVLAGLSDGGMFLMEDRDDYGFAQRYAWLNDRLGVSWQLALASAV</sequence>
<comment type="caution">
    <text evidence="2">The sequence shown here is derived from an EMBL/GenBank/DDBJ whole genome shotgun (WGS) entry which is preliminary data.</text>
</comment>
<feature type="domain" description="PhnB-like" evidence="1">
    <location>
        <begin position="3"/>
        <end position="142"/>
    </location>
</feature>
<proteinExistence type="predicted"/>
<keyword evidence="3" id="KW-1185">Reference proteome</keyword>
<evidence type="ECO:0000259" key="1">
    <source>
        <dbReference type="Pfam" id="PF06983"/>
    </source>
</evidence>
<dbReference type="InterPro" id="IPR029068">
    <property type="entry name" value="Glyas_Bleomycin-R_OHBP_Dase"/>
</dbReference>
<name>A0ABN2WDI3_9MICO</name>
<protein>
    <submittedName>
        <fullName evidence="2">VOC family protein</fullName>
    </submittedName>
</protein>
<dbReference type="Gene3D" id="3.30.720.100">
    <property type="match status" value="1"/>
</dbReference>
<dbReference type="InterPro" id="IPR028973">
    <property type="entry name" value="PhnB-like"/>
</dbReference>
<dbReference type="CDD" id="cd06588">
    <property type="entry name" value="PhnB_like"/>
    <property type="match status" value="1"/>
</dbReference>
<evidence type="ECO:0000313" key="2">
    <source>
        <dbReference type="EMBL" id="GAA2087842.1"/>
    </source>
</evidence>
<dbReference type="SUPFAM" id="SSF54593">
    <property type="entry name" value="Glyoxalase/Bleomycin resistance protein/Dihydroxybiphenyl dioxygenase"/>
    <property type="match status" value="1"/>
</dbReference>
<reference evidence="2 3" key="1">
    <citation type="journal article" date="2019" name="Int. J. Syst. Evol. Microbiol.">
        <title>The Global Catalogue of Microorganisms (GCM) 10K type strain sequencing project: providing services to taxonomists for standard genome sequencing and annotation.</title>
        <authorList>
            <consortium name="The Broad Institute Genomics Platform"/>
            <consortium name="The Broad Institute Genome Sequencing Center for Infectious Disease"/>
            <person name="Wu L."/>
            <person name="Ma J."/>
        </authorList>
    </citation>
    <scope>NUCLEOTIDE SEQUENCE [LARGE SCALE GENOMIC DNA]</scope>
    <source>
        <strain evidence="2 3">JCM 15900</strain>
    </source>
</reference>
<dbReference type="Proteomes" id="UP001500984">
    <property type="component" value="Unassembled WGS sequence"/>
</dbReference>
<accession>A0ABN2WDI3</accession>
<dbReference type="PIRSF" id="PIRSF021700">
    <property type="entry name" value="3_dmu_93_MTrfase"/>
    <property type="match status" value="1"/>
</dbReference>
<evidence type="ECO:0000313" key="3">
    <source>
        <dbReference type="Proteomes" id="UP001500984"/>
    </source>
</evidence>
<dbReference type="RefSeq" id="WP_291792600.1">
    <property type="nucleotide sequence ID" value="NZ_BAAAPZ010000002.1"/>
</dbReference>
<dbReference type="PANTHER" id="PTHR33990">
    <property type="entry name" value="PROTEIN YJDN-RELATED"/>
    <property type="match status" value="1"/>
</dbReference>
<dbReference type="EMBL" id="BAAAPZ010000002">
    <property type="protein sequence ID" value="GAA2087842.1"/>
    <property type="molecule type" value="Genomic_DNA"/>
</dbReference>
<dbReference type="InterPro" id="IPR009725">
    <property type="entry name" value="3_dmu_93_MTrfase"/>
</dbReference>
<dbReference type="PANTHER" id="PTHR33990:SF4">
    <property type="entry name" value="PHNB-LIKE DOMAIN-CONTAINING PROTEIN"/>
    <property type="match status" value="1"/>
</dbReference>
<dbReference type="Pfam" id="PF06983">
    <property type="entry name" value="3-dmu-9_3-mt"/>
    <property type="match status" value="1"/>
</dbReference>
<organism evidence="2 3">
    <name type="scientific">Brevibacterium salitolerans</name>
    <dbReference type="NCBI Taxonomy" id="1403566"/>
    <lineage>
        <taxon>Bacteria</taxon>
        <taxon>Bacillati</taxon>
        <taxon>Actinomycetota</taxon>
        <taxon>Actinomycetes</taxon>
        <taxon>Micrococcales</taxon>
        <taxon>Brevibacteriaceae</taxon>
        <taxon>Brevibacterium</taxon>
    </lineage>
</organism>